<dbReference type="WBParaSite" id="jg3495">
    <property type="protein sequence ID" value="jg3495"/>
    <property type="gene ID" value="jg3495"/>
</dbReference>
<protein>
    <submittedName>
        <fullName evidence="3">Uncharacterized protein</fullName>
    </submittedName>
</protein>
<feature type="transmembrane region" description="Helical" evidence="1">
    <location>
        <begin position="42"/>
        <end position="62"/>
    </location>
</feature>
<dbReference type="Pfam" id="PF10318">
    <property type="entry name" value="7TM_GPCR_Srh"/>
    <property type="match status" value="1"/>
</dbReference>
<dbReference type="PANTHER" id="PTHR22943">
    <property type="entry name" value="7-TRANSMEMBRANE DOMAIN RECEPTOR C.ELEGANS"/>
    <property type="match status" value="1"/>
</dbReference>
<keyword evidence="1" id="KW-0472">Membrane</keyword>
<keyword evidence="2" id="KW-1185">Reference proteome</keyword>
<evidence type="ECO:0000313" key="2">
    <source>
        <dbReference type="Proteomes" id="UP000887574"/>
    </source>
</evidence>
<proteinExistence type="predicted"/>
<keyword evidence="1" id="KW-1133">Transmembrane helix</keyword>
<dbReference type="InterPro" id="IPR019422">
    <property type="entry name" value="7TM_GPCR_serpentine_rcpt_Srh"/>
</dbReference>
<reference evidence="3" key="1">
    <citation type="submission" date="2022-11" db="UniProtKB">
        <authorList>
            <consortium name="WormBaseParasite"/>
        </authorList>
    </citation>
    <scope>IDENTIFICATION</scope>
</reference>
<evidence type="ECO:0000313" key="3">
    <source>
        <dbReference type="WBParaSite" id="jg3495"/>
    </source>
</evidence>
<dbReference type="PANTHER" id="PTHR22943:SF248">
    <property type="entry name" value="SEVEN TM RECEPTOR"/>
    <property type="match status" value="1"/>
</dbReference>
<dbReference type="AlphaFoldDB" id="A0A915E8J4"/>
<dbReference type="Proteomes" id="UP000887574">
    <property type="component" value="Unplaced"/>
</dbReference>
<dbReference type="SUPFAM" id="SSF81321">
    <property type="entry name" value="Family A G protein-coupled receptor-like"/>
    <property type="match status" value="1"/>
</dbReference>
<feature type="transmembrane region" description="Helical" evidence="1">
    <location>
        <begin position="89"/>
        <end position="112"/>
    </location>
</feature>
<feature type="transmembrane region" description="Helical" evidence="1">
    <location>
        <begin position="6"/>
        <end position="30"/>
    </location>
</feature>
<accession>A0A915E8J4</accession>
<name>A0A915E8J4_9BILA</name>
<feature type="transmembrane region" description="Helical" evidence="1">
    <location>
        <begin position="133"/>
        <end position="155"/>
    </location>
</feature>
<keyword evidence="1" id="KW-0812">Transmembrane</keyword>
<evidence type="ECO:0000256" key="1">
    <source>
        <dbReference type="SAM" id="Phobius"/>
    </source>
</evidence>
<feature type="transmembrane region" description="Helical" evidence="1">
    <location>
        <begin position="196"/>
        <end position="219"/>
    </location>
</feature>
<feature type="transmembrane region" description="Helical" evidence="1">
    <location>
        <begin position="279"/>
        <end position="299"/>
    </location>
</feature>
<organism evidence="2 3">
    <name type="scientific">Ditylenchus dipsaci</name>
    <dbReference type="NCBI Taxonomy" id="166011"/>
    <lineage>
        <taxon>Eukaryota</taxon>
        <taxon>Metazoa</taxon>
        <taxon>Ecdysozoa</taxon>
        <taxon>Nematoda</taxon>
        <taxon>Chromadorea</taxon>
        <taxon>Rhabditida</taxon>
        <taxon>Tylenchina</taxon>
        <taxon>Tylenchomorpha</taxon>
        <taxon>Sphaerularioidea</taxon>
        <taxon>Anguinidae</taxon>
        <taxon>Anguininae</taxon>
        <taxon>Ditylenchus</taxon>
    </lineage>
</organism>
<sequence>MFFNDWYERLLFLITTFSVLIQAYVILLVVKVSPSSMKTYRYFLISYTIWDLLFTIVLGFVLDIDVKLPLMAGGYINGLAKYCGPHGGILALSFFTFLAGGLMYSMINGLVFRYAAVQTDPTFMQWLMKPMTYVWSFLMAILIAFIAGFSVYLALSKPETYDHDLPLPEFQAVIKDIANGQVIVNLNPFEWPTIRMAIVLIFGFMAAQVAAFLLGFATLRNLNRNARFFSQKTFRMHLQFTVVLCIQIATPVVFIVFPMTVGGINVLIVKSMDKLPAQIGLLLMSLYASSNSLLSIFFISPYRRYSMNLILKIVPCYIGTKENYLSSAQGTPKVLRSVSQCYVSKNRVNSVYSHVLI</sequence>
<feature type="transmembrane region" description="Helical" evidence="1">
    <location>
        <begin position="240"/>
        <end position="259"/>
    </location>
</feature>